<dbReference type="STRING" id="262898.GA0070564_11023"/>
<evidence type="ECO:0000256" key="1">
    <source>
        <dbReference type="ARBA" id="ARBA00006817"/>
    </source>
</evidence>
<keyword evidence="9" id="KW-1185">Reference proteome</keyword>
<dbReference type="InterPro" id="IPR000866">
    <property type="entry name" value="AhpC/TSA"/>
</dbReference>
<dbReference type="Pfam" id="PF01638">
    <property type="entry name" value="HxlR"/>
    <property type="match status" value="1"/>
</dbReference>
<dbReference type="InterPro" id="IPR023393">
    <property type="entry name" value="START-like_dom_sf"/>
</dbReference>
<dbReference type="InterPro" id="IPR002577">
    <property type="entry name" value="HTH_HxlR"/>
</dbReference>
<evidence type="ECO:0000259" key="6">
    <source>
        <dbReference type="PROSITE" id="PS51118"/>
    </source>
</evidence>
<reference evidence="9" key="1">
    <citation type="submission" date="2016-06" db="EMBL/GenBank/DDBJ databases">
        <authorList>
            <person name="Varghese N."/>
            <person name="Submissions Spin"/>
        </authorList>
    </citation>
    <scope>NUCLEOTIDE SEQUENCE [LARGE SCALE GENOMIC DNA]</scope>
    <source>
        <strain evidence="9">DSM 44830</strain>
    </source>
</reference>
<dbReference type="Proteomes" id="UP000199504">
    <property type="component" value="Unassembled WGS sequence"/>
</dbReference>
<dbReference type="CDD" id="cd08895">
    <property type="entry name" value="SRPBCC_CalC_Aha1-like_2"/>
    <property type="match status" value="1"/>
</dbReference>
<feature type="region of interest" description="Disordered" evidence="5">
    <location>
        <begin position="298"/>
        <end position="322"/>
    </location>
</feature>
<evidence type="ECO:0000313" key="8">
    <source>
        <dbReference type="EMBL" id="SCF44095.1"/>
    </source>
</evidence>
<dbReference type="InterPro" id="IPR036249">
    <property type="entry name" value="Thioredoxin-like_sf"/>
</dbReference>
<feature type="domain" description="Thioredoxin" evidence="7">
    <location>
        <begin position="134"/>
        <end position="300"/>
    </location>
</feature>
<comment type="similarity">
    <text evidence="1">Belongs to the AHA1 family.</text>
</comment>
<evidence type="ECO:0000259" key="7">
    <source>
        <dbReference type="PROSITE" id="PS51352"/>
    </source>
</evidence>
<keyword evidence="3" id="KW-0238">DNA-binding</keyword>
<protein>
    <submittedName>
        <fullName evidence="8">Transcriptional regulator, HxlR family</fullName>
    </submittedName>
</protein>
<dbReference type="PROSITE" id="PS51352">
    <property type="entry name" value="THIOREDOXIN_2"/>
    <property type="match status" value="1"/>
</dbReference>
<dbReference type="EMBL" id="FMCX01000010">
    <property type="protein sequence ID" value="SCF44095.1"/>
    <property type="molecule type" value="Genomic_DNA"/>
</dbReference>
<feature type="compositionally biased region" description="Basic and acidic residues" evidence="5">
    <location>
        <begin position="298"/>
        <end position="308"/>
    </location>
</feature>
<sequence>MERTIVEGVRRVDLADADCGIAQTLGVLSDWWTFLLIRDIAGGVTRFDGLQRGLGMSRRALTERLAALVEHGVLRRRPYTDRPPRHDYLLTAKGEGLLPVLVALQEWGDRHLLGDGSLTATAAAGSAEARRLHALVGRQLPEVTLVRHDGAPVPPADPDAWTVLYCFPGAYAPGVQGLPPYWSDIPGAAGCTLESTTYASRAADFAALGARVHGVSTQRPDQLAAFAAHAELPFPLLSDADGRLAAALLLPTFRAAGADRLKRATLLVDPAATVRAVQFPVTDPAGSVDEMLRLVRDHLPDPDHEPAKAQRQPGTRAMERTDRASRVIAAPPAAVYDALLNPEALEAWLPPDGMRGRVERWDPRPGGGFRMVLTYLDATDAPGKTSDATDAVEVGFAELTPPQRVVQRAVFEADDPAYAGVMTMSWQLVQVGAGTEVTVTAADVPAGIDQTDHQTAMASSLSNLASYVEGADRTGT</sequence>
<dbReference type="InterPro" id="IPR036388">
    <property type="entry name" value="WH-like_DNA-bd_sf"/>
</dbReference>
<name>A0A1C5AFU8_9ACTN</name>
<dbReference type="PANTHER" id="PTHR33204:SF18">
    <property type="entry name" value="TRANSCRIPTIONAL REGULATORY PROTEIN"/>
    <property type="match status" value="1"/>
</dbReference>
<evidence type="ECO:0000256" key="5">
    <source>
        <dbReference type="SAM" id="MobiDB-lite"/>
    </source>
</evidence>
<organism evidence="8 9">
    <name type="scientific">Micromonospora mirobrigensis</name>
    <dbReference type="NCBI Taxonomy" id="262898"/>
    <lineage>
        <taxon>Bacteria</taxon>
        <taxon>Bacillati</taxon>
        <taxon>Actinomycetota</taxon>
        <taxon>Actinomycetes</taxon>
        <taxon>Micromonosporales</taxon>
        <taxon>Micromonosporaceae</taxon>
        <taxon>Micromonospora</taxon>
    </lineage>
</organism>
<dbReference type="GO" id="GO:0016491">
    <property type="term" value="F:oxidoreductase activity"/>
    <property type="evidence" value="ECO:0007669"/>
    <property type="project" value="InterPro"/>
</dbReference>
<accession>A0A1C5AFU8</accession>
<dbReference type="Pfam" id="PF08327">
    <property type="entry name" value="AHSA1"/>
    <property type="match status" value="1"/>
</dbReference>
<dbReference type="Gene3D" id="1.10.10.10">
    <property type="entry name" value="Winged helix-like DNA-binding domain superfamily/Winged helix DNA-binding domain"/>
    <property type="match status" value="1"/>
</dbReference>
<dbReference type="InterPro" id="IPR013766">
    <property type="entry name" value="Thioredoxin_domain"/>
</dbReference>
<dbReference type="SUPFAM" id="SSF55961">
    <property type="entry name" value="Bet v1-like"/>
    <property type="match status" value="1"/>
</dbReference>
<dbReference type="InterPro" id="IPR036390">
    <property type="entry name" value="WH_DNA-bd_sf"/>
</dbReference>
<keyword evidence="4" id="KW-0804">Transcription</keyword>
<feature type="domain" description="HTH hxlR-type" evidence="6">
    <location>
        <begin position="19"/>
        <end position="116"/>
    </location>
</feature>
<dbReference type="Gene3D" id="3.30.530.20">
    <property type="match status" value="1"/>
</dbReference>
<evidence type="ECO:0000313" key="9">
    <source>
        <dbReference type="Proteomes" id="UP000199504"/>
    </source>
</evidence>
<evidence type="ECO:0000256" key="3">
    <source>
        <dbReference type="ARBA" id="ARBA00023125"/>
    </source>
</evidence>
<dbReference type="InterPro" id="IPR013538">
    <property type="entry name" value="ASHA1/2-like_C"/>
</dbReference>
<dbReference type="GO" id="GO:0016209">
    <property type="term" value="F:antioxidant activity"/>
    <property type="evidence" value="ECO:0007669"/>
    <property type="project" value="InterPro"/>
</dbReference>
<evidence type="ECO:0000256" key="2">
    <source>
        <dbReference type="ARBA" id="ARBA00023015"/>
    </source>
</evidence>
<dbReference type="PROSITE" id="PS51118">
    <property type="entry name" value="HTH_HXLR"/>
    <property type="match status" value="1"/>
</dbReference>
<proteinExistence type="inferred from homology"/>
<dbReference type="AlphaFoldDB" id="A0A1C5AFU8"/>
<keyword evidence="2" id="KW-0805">Transcription regulation</keyword>
<dbReference type="Pfam" id="PF00578">
    <property type="entry name" value="AhpC-TSA"/>
    <property type="match status" value="1"/>
</dbReference>
<dbReference type="SUPFAM" id="SSF52833">
    <property type="entry name" value="Thioredoxin-like"/>
    <property type="match status" value="1"/>
</dbReference>
<dbReference type="SUPFAM" id="SSF46785">
    <property type="entry name" value="Winged helix' DNA-binding domain"/>
    <property type="match status" value="1"/>
</dbReference>
<dbReference type="PANTHER" id="PTHR33204">
    <property type="entry name" value="TRANSCRIPTIONAL REGULATOR, MARR FAMILY"/>
    <property type="match status" value="1"/>
</dbReference>
<dbReference type="Gene3D" id="3.40.30.10">
    <property type="entry name" value="Glutaredoxin"/>
    <property type="match status" value="1"/>
</dbReference>
<dbReference type="GO" id="GO:0003677">
    <property type="term" value="F:DNA binding"/>
    <property type="evidence" value="ECO:0007669"/>
    <property type="project" value="UniProtKB-KW"/>
</dbReference>
<evidence type="ECO:0000256" key="4">
    <source>
        <dbReference type="ARBA" id="ARBA00023163"/>
    </source>
</evidence>
<gene>
    <name evidence="8" type="ORF">GA0070564_11023</name>
</gene>
<dbReference type="CDD" id="cd03017">
    <property type="entry name" value="PRX_BCP"/>
    <property type="match status" value="1"/>
</dbReference>